<gene>
    <name evidence="3" type="ORF">BK774_29450</name>
</gene>
<dbReference type="Proteomes" id="UP000194551">
    <property type="component" value="Unassembled WGS sequence"/>
</dbReference>
<evidence type="ECO:0000256" key="1">
    <source>
        <dbReference type="ARBA" id="ARBA00010657"/>
    </source>
</evidence>
<organism evidence="3 4">
    <name type="scientific">Bacillus thuringiensis</name>
    <dbReference type="NCBI Taxonomy" id="1428"/>
    <lineage>
        <taxon>Bacteria</taxon>
        <taxon>Bacillati</taxon>
        <taxon>Bacillota</taxon>
        <taxon>Bacilli</taxon>
        <taxon>Bacillales</taxon>
        <taxon>Bacillaceae</taxon>
        <taxon>Bacillus</taxon>
        <taxon>Bacillus cereus group</taxon>
    </lineage>
</organism>
<dbReference type="GO" id="GO:0003677">
    <property type="term" value="F:DNA binding"/>
    <property type="evidence" value="ECO:0007669"/>
    <property type="project" value="InterPro"/>
</dbReference>
<dbReference type="GO" id="GO:0006310">
    <property type="term" value="P:DNA recombination"/>
    <property type="evidence" value="ECO:0007669"/>
    <property type="project" value="InterPro"/>
</dbReference>
<dbReference type="InterPro" id="IPR001668">
    <property type="entry name" value="Mob_Pre"/>
</dbReference>
<proteinExistence type="inferred from homology"/>
<evidence type="ECO:0008006" key="5">
    <source>
        <dbReference type="Google" id="ProtNLM"/>
    </source>
</evidence>
<sequence>MSYLVARMQKVNAKNLSDIQMHNQREYLINSKDEIDVDRSHLNYDLVNAAYIDYKKKIMEIITSQREETKTIRKDAVLVNEWFISSDQAFFKNLSSEKTREFFELIVRFFGERYGKQNLAYAQVHFDEGIQHIYAQTPFEPIPHIHVGVVPIRDGKLSSFNVFTRKELLEIQDELPWFLGKSGFNIQRGETNAEVKIPTKEEIEEMRSQIAQIALETKKEEKKAEILRKQNEALERKIRASEDCLQCEVHDVLTFIDKQPHSKYGNVYLIAESEMIRLNTIRRSANVILEENESLKREKKELLEENERLKK</sequence>
<feature type="coiled-coil region" evidence="2">
    <location>
        <begin position="278"/>
        <end position="309"/>
    </location>
</feature>
<protein>
    <recommendedName>
        <fullName evidence="5">Plasmid recombination enzyme</fullName>
    </recommendedName>
</protein>
<name>A0A9X6K8G9_BACTU</name>
<evidence type="ECO:0000313" key="4">
    <source>
        <dbReference type="Proteomes" id="UP000194551"/>
    </source>
</evidence>
<feature type="coiled-coil region" evidence="2">
    <location>
        <begin position="203"/>
        <end position="244"/>
    </location>
</feature>
<keyword evidence="2" id="KW-0175">Coiled coil</keyword>
<dbReference type="EMBL" id="NFEM01000143">
    <property type="protein sequence ID" value="OTZ94846.1"/>
    <property type="molecule type" value="Genomic_DNA"/>
</dbReference>
<dbReference type="RefSeq" id="WP_088056768.1">
    <property type="nucleotide sequence ID" value="NZ_CAKJXA010000037.1"/>
</dbReference>
<dbReference type="AlphaFoldDB" id="A0A9X6K8G9"/>
<dbReference type="Pfam" id="PF01076">
    <property type="entry name" value="Mob_Pre"/>
    <property type="match status" value="1"/>
</dbReference>
<accession>A0A9X6K8G9</accession>
<comment type="similarity">
    <text evidence="1">Belongs to the plasmid mobilization pre family.</text>
</comment>
<reference evidence="3 4" key="1">
    <citation type="submission" date="2016-10" db="EMBL/GenBank/DDBJ databases">
        <title>Comparative genomics of Bacillus thuringiensis reveals a path to pathogens against multiple invertebrate hosts.</title>
        <authorList>
            <person name="Zheng J."/>
            <person name="Gao Q."/>
            <person name="Liu H."/>
            <person name="Peng D."/>
            <person name="Ruan L."/>
            <person name="Sun M."/>
        </authorList>
    </citation>
    <scope>NUCLEOTIDE SEQUENCE [LARGE SCALE GENOMIC DNA]</scope>
    <source>
        <strain evidence="3">HD5</strain>
    </source>
</reference>
<dbReference type="CDD" id="cd17242">
    <property type="entry name" value="MobM_relaxase"/>
    <property type="match status" value="1"/>
</dbReference>
<evidence type="ECO:0000256" key="2">
    <source>
        <dbReference type="SAM" id="Coils"/>
    </source>
</evidence>
<dbReference type="Gene3D" id="3.30.930.30">
    <property type="match status" value="1"/>
</dbReference>
<dbReference type="NCBIfam" id="NF041497">
    <property type="entry name" value="MobV"/>
    <property type="match status" value="1"/>
</dbReference>
<evidence type="ECO:0000313" key="3">
    <source>
        <dbReference type="EMBL" id="OTZ94846.1"/>
    </source>
</evidence>
<comment type="caution">
    <text evidence="3">The sequence shown here is derived from an EMBL/GenBank/DDBJ whole genome shotgun (WGS) entry which is preliminary data.</text>
</comment>